<dbReference type="AlphaFoldDB" id="A0A2P6AUA3"/>
<evidence type="ECO:0000256" key="2">
    <source>
        <dbReference type="ARBA" id="ARBA00022688"/>
    </source>
</evidence>
<dbReference type="EC" id="4.1.3.40" evidence="4"/>
<keyword evidence="2 4" id="KW-0831">Ubiquinone biosynthesis</keyword>
<comment type="pathway">
    <text evidence="4">Cofactor biosynthesis; ubiquinone biosynthesis.</text>
</comment>
<accession>A0A2P6AUA3</accession>
<comment type="subcellular location">
    <subcellularLocation>
        <location evidence="4">Cytoplasm</location>
    </subcellularLocation>
</comment>
<feature type="binding site" evidence="4">
    <location>
        <position position="90"/>
    </location>
    <ligand>
        <name>substrate</name>
    </ligand>
</feature>
<dbReference type="Gene3D" id="3.40.1410.10">
    <property type="entry name" value="Chorismate lyase-like"/>
    <property type="match status" value="1"/>
</dbReference>
<keyword evidence="1 4" id="KW-0963">Cytoplasm</keyword>
<evidence type="ECO:0000313" key="6">
    <source>
        <dbReference type="Proteomes" id="UP000243900"/>
    </source>
</evidence>
<sequence>MSEHAPGTTSAASAHWQPPRLWLPPARRWQRPPPPPLLTWLDEPASLTARLQRLAGGKLRVRVLREGWARPTAEERRRLRLTAREYAWVREVLLIGDGEPWVQARSILPRRSLTGAGRRLARLGNRSLGGLLFRDPALRRGAIDIAELPPHDGQAPAWGRRSVLHLRGHAVLVAEAFLPALLRAADSQAANHASGTPS</sequence>
<dbReference type="RefSeq" id="WP_105191274.1">
    <property type="nucleotide sequence ID" value="NZ_PTQZ01000028.1"/>
</dbReference>
<evidence type="ECO:0000256" key="4">
    <source>
        <dbReference type="HAMAP-Rule" id="MF_01632"/>
    </source>
</evidence>
<feature type="binding site" evidence="4">
    <location>
        <position position="175"/>
    </location>
    <ligand>
        <name>substrate</name>
    </ligand>
</feature>
<dbReference type="GO" id="GO:0005829">
    <property type="term" value="C:cytosol"/>
    <property type="evidence" value="ECO:0007669"/>
    <property type="project" value="TreeGrafter"/>
</dbReference>
<proteinExistence type="inferred from homology"/>
<evidence type="ECO:0000256" key="3">
    <source>
        <dbReference type="ARBA" id="ARBA00023239"/>
    </source>
</evidence>
<dbReference type="HAMAP" id="MF_01632">
    <property type="entry name" value="UbiC"/>
    <property type="match status" value="1"/>
</dbReference>
<comment type="caution">
    <text evidence="5">The sequence shown here is derived from an EMBL/GenBank/DDBJ whole genome shotgun (WGS) entry which is preliminary data.</text>
</comment>
<keyword evidence="3 4" id="KW-0456">Lyase</keyword>
<comment type="catalytic activity">
    <reaction evidence="4">
        <text>chorismate = 4-hydroxybenzoate + pyruvate</text>
        <dbReference type="Rhea" id="RHEA:16505"/>
        <dbReference type="ChEBI" id="CHEBI:15361"/>
        <dbReference type="ChEBI" id="CHEBI:17879"/>
        <dbReference type="ChEBI" id="CHEBI:29748"/>
        <dbReference type="EC" id="4.1.3.40"/>
    </reaction>
</comment>
<reference evidence="6" key="1">
    <citation type="submission" date="2018-02" db="EMBL/GenBank/DDBJ databases">
        <title>Genome sequencing of Solimonas sp. HR-BB.</title>
        <authorList>
            <person name="Lee Y."/>
            <person name="Jeon C.O."/>
        </authorList>
    </citation>
    <scope>NUCLEOTIDE SEQUENCE [LARGE SCALE GENOMIC DNA]</scope>
    <source>
        <strain evidence="6">HR-E</strain>
    </source>
</reference>
<dbReference type="InterPro" id="IPR028978">
    <property type="entry name" value="Chorismate_lyase_/UTRA_dom_sf"/>
</dbReference>
<organism evidence="5 6">
    <name type="scientific">Amnimonas aquatica</name>
    <dbReference type="NCBI Taxonomy" id="2094561"/>
    <lineage>
        <taxon>Bacteria</taxon>
        <taxon>Pseudomonadati</taxon>
        <taxon>Pseudomonadota</taxon>
        <taxon>Gammaproteobacteria</taxon>
        <taxon>Moraxellales</taxon>
        <taxon>Moraxellaceae</taxon>
        <taxon>Amnimonas</taxon>
    </lineage>
</organism>
<dbReference type="GO" id="GO:0042866">
    <property type="term" value="P:pyruvate biosynthetic process"/>
    <property type="evidence" value="ECO:0007669"/>
    <property type="project" value="UniProtKB-UniRule"/>
</dbReference>
<feature type="binding site" evidence="4">
    <location>
        <position position="128"/>
    </location>
    <ligand>
        <name>substrate</name>
    </ligand>
</feature>
<gene>
    <name evidence="4" type="primary">ubiC</name>
    <name evidence="5" type="ORF">C5O18_02415</name>
</gene>
<comment type="caution">
    <text evidence="4">Lacks conserved residue(s) required for the propagation of feature annotation.</text>
</comment>
<dbReference type="GO" id="GO:0008813">
    <property type="term" value="F:chorismate lyase activity"/>
    <property type="evidence" value="ECO:0007669"/>
    <property type="project" value="UniProtKB-UniRule"/>
</dbReference>
<dbReference type="InterPro" id="IPR007440">
    <property type="entry name" value="Chorismate--pyruvate_lyase"/>
</dbReference>
<dbReference type="EMBL" id="PTQZ01000028">
    <property type="protein sequence ID" value="PQA49425.1"/>
    <property type="molecule type" value="Genomic_DNA"/>
</dbReference>
<evidence type="ECO:0000313" key="5">
    <source>
        <dbReference type="EMBL" id="PQA49425.1"/>
    </source>
</evidence>
<dbReference type="SUPFAM" id="SSF64288">
    <property type="entry name" value="Chorismate lyase-like"/>
    <property type="match status" value="1"/>
</dbReference>
<keyword evidence="4" id="KW-0670">Pyruvate</keyword>
<comment type="function">
    <text evidence="4">Removes the pyruvyl group from chorismate, with concomitant aromatization of the ring, to provide 4-hydroxybenzoate (4HB) for the ubiquinone pathway.</text>
</comment>
<keyword evidence="6" id="KW-1185">Reference proteome</keyword>
<evidence type="ECO:0000256" key="1">
    <source>
        <dbReference type="ARBA" id="ARBA00022490"/>
    </source>
</evidence>
<dbReference type="PANTHER" id="PTHR38683:SF1">
    <property type="entry name" value="CHORISMATE PYRUVATE-LYASE"/>
    <property type="match status" value="1"/>
</dbReference>
<dbReference type="Proteomes" id="UP000243900">
    <property type="component" value="Unassembled WGS sequence"/>
</dbReference>
<dbReference type="PANTHER" id="PTHR38683">
    <property type="entry name" value="CHORISMATE PYRUVATE-LYASE"/>
    <property type="match status" value="1"/>
</dbReference>
<dbReference type="UniPathway" id="UPA00232"/>
<dbReference type="GO" id="GO:0006744">
    <property type="term" value="P:ubiquinone biosynthetic process"/>
    <property type="evidence" value="ECO:0007669"/>
    <property type="project" value="UniProtKB-UniRule"/>
</dbReference>
<protein>
    <recommendedName>
        <fullName evidence="4">Probable chorismate pyruvate-lyase</fullName>
        <shortName evidence="4">CL</shortName>
        <shortName evidence="4">CPL</shortName>
        <ecNumber evidence="4">4.1.3.40</ecNumber>
    </recommendedName>
</protein>
<name>A0A2P6AUA3_9GAMM</name>
<comment type="similarity">
    <text evidence="4">Belongs to the UbiC family.</text>
</comment>
<dbReference type="Pfam" id="PF04345">
    <property type="entry name" value="Chor_lyase"/>
    <property type="match status" value="1"/>
</dbReference>
<dbReference type="OrthoDB" id="9789493at2"/>